<evidence type="ECO:0000313" key="1">
    <source>
        <dbReference type="EMBL" id="MED6239819.1"/>
    </source>
</evidence>
<name>A0ABU7AQ58_9TELE</name>
<evidence type="ECO:0000313" key="2">
    <source>
        <dbReference type="Proteomes" id="UP001345963"/>
    </source>
</evidence>
<protein>
    <submittedName>
        <fullName evidence="1">Uncharacterized protein</fullName>
    </submittedName>
</protein>
<reference evidence="1 2" key="1">
    <citation type="submission" date="2021-07" db="EMBL/GenBank/DDBJ databases">
        <authorList>
            <person name="Palmer J.M."/>
        </authorList>
    </citation>
    <scope>NUCLEOTIDE SEQUENCE [LARGE SCALE GENOMIC DNA]</scope>
    <source>
        <strain evidence="1 2">AT_MEX2019</strain>
        <tissue evidence="1">Muscle</tissue>
    </source>
</reference>
<gene>
    <name evidence="1" type="ORF">ATANTOWER_011639</name>
</gene>
<sequence>MERQATLESSRQMPRLFLTWSCSSWSDGCFTTQRSKVDLGFIRYDLFLQETIPACHLPQPSASPPFCFDFYIFFISVFKCNFCCFTGTLSLQVLFQDIHVLQYFYSYFKFCLLKKDFFLNFHPTLLQSKLLYSSNNRGRVHMFKVPHFCSV</sequence>
<accession>A0ABU7AQ58</accession>
<keyword evidence="2" id="KW-1185">Reference proteome</keyword>
<comment type="caution">
    <text evidence="1">The sequence shown here is derived from an EMBL/GenBank/DDBJ whole genome shotgun (WGS) entry which is preliminary data.</text>
</comment>
<organism evidence="1 2">
    <name type="scientific">Ataeniobius toweri</name>
    <dbReference type="NCBI Taxonomy" id="208326"/>
    <lineage>
        <taxon>Eukaryota</taxon>
        <taxon>Metazoa</taxon>
        <taxon>Chordata</taxon>
        <taxon>Craniata</taxon>
        <taxon>Vertebrata</taxon>
        <taxon>Euteleostomi</taxon>
        <taxon>Actinopterygii</taxon>
        <taxon>Neopterygii</taxon>
        <taxon>Teleostei</taxon>
        <taxon>Neoteleostei</taxon>
        <taxon>Acanthomorphata</taxon>
        <taxon>Ovalentaria</taxon>
        <taxon>Atherinomorphae</taxon>
        <taxon>Cyprinodontiformes</taxon>
        <taxon>Goodeidae</taxon>
        <taxon>Ataeniobius</taxon>
    </lineage>
</organism>
<proteinExistence type="predicted"/>
<dbReference type="Proteomes" id="UP001345963">
    <property type="component" value="Unassembled WGS sequence"/>
</dbReference>
<dbReference type="EMBL" id="JAHUTI010022184">
    <property type="protein sequence ID" value="MED6239819.1"/>
    <property type="molecule type" value="Genomic_DNA"/>
</dbReference>